<dbReference type="EMBL" id="JAPFQP010000001">
    <property type="protein sequence ID" value="MCX2718834.1"/>
    <property type="molecule type" value="Genomic_DNA"/>
</dbReference>
<dbReference type="InterPro" id="IPR000192">
    <property type="entry name" value="Aminotrans_V_dom"/>
</dbReference>
<accession>A0AAE3MJZ7</accession>
<reference evidence="3" key="1">
    <citation type="submission" date="2022-11" db="EMBL/GenBank/DDBJ databases">
        <title>The characterization of three novel Bacteroidetes species and genomic analysis of their roles in tidal elemental geochemical cycles.</title>
        <authorList>
            <person name="Ma K.-J."/>
        </authorList>
    </citation>
    <scope>NUCLEOTIDE SEQUENCE</scope>
    <source>
        <strain evidence="3">M415</strain>
    </source>
</reference>
<comment type="caution">
    <text evidence="3">The sequence shown here is derived from an EMBL/GenBank/DDBJ whole genome shotgun (WGS) entry which is preliminary data.</text>
</comment>
<dbReference type="PANTHER" id="PTHR43586:SF15">
    <property type="entry name" value="BLR3095 PROTEIN"/>
    <property type="match status" value="1"/>
</dbReference>
<dbReference type="PANTHER" id="PTHR43586">
    <property type="entry name" value="CYSTEINE DESULFURASE"/>
    <property type="match status" value="1"/>
</dbReference>
<proteinExistence type="predicted"/>
<dbReference type="Gene3D" id="3.90.1150.10">
    <property type="entry name" value="Aspartate Aminotransferase, domain 1"/>
    <property type="match status" value="1"/>
</dbReference>
<gene>
    <name evidence="3" type="ORF">OO016_04380</name>
</gene>
<keyword evidence="1" id="KW-0663">Pyridoxal phosphate</keyword>
<dbReference type="Proteomes" id="UP001207116">
    <property type="component" value="Unassembled WGS sequence"/>
</dbReference>
<dbReference type="GO" id="GO:0008483">
    <property type="term" value="F:transaminase activity"/>
    <property type="evidence" value="ECO:0007669"/>
    <property type="project" value="UniProtKB-KW"/>
</dbReference>
<dbReference type="InterPro" id="IPR015422">
    <property type="entry name" value="PyrdxlP-dep_Trfase_small"/>
</dbReference>
<evidence type="ECO:0000313" key="3">
    <source>
        <dbReference type="EMBL" id="MCX2718834.1"/>
    </source>
</evidence>
<evidence type="ECO:0000259" key="2">
    <source>
        <dbReference type="Pfam" id="PF00266"/>
    </source>
</evidence>
<dbReference type="InterPro" id="IPR015421">
    <property type="entry name" value="PyrdxlP-dep_Trfase_major"/>
</dbReference>
<feature type="domain" description="Aminotransferase class V" evidence="2">
    <location>
        <begin position="59"/>
        <end position="355"/>
    </location>
</feature>
<keyword evidence="3" id="KW-0808">Transferase</keyword>
<evidence type="ECO:0000313" key="4">
    <source>
        <dbReference type="Proteomes" id="UP001207116"/>
    </source>
</evidence>
<dbReference type="InterPro" id="IPR015424">
    <property type="entry name" value="PyrdxlP-dep_Trfase"/>
</dbReference>
<evidence type="ECO:0000256" key="1">
    <source>
        <dbReference type="ARBA" id="ARBA00022898"/>
    </source>
</evidence>
<protein>
    <submittedName>
        <fullName evidence="3">Aminotransferase class V-fold PLP-dependent enzyme</fullName>
    </submittedName>
</protein>
<sequence length="382" mass="43164">MIECQKDKFSLPDGITYLNAAYMSPQLKSVEEAGITALRKKNQPYKISADDFFANRNLLKKKFAGLIALESPQQIAIVPSASYGIANAARNISLKEGEEIVMVAEQFPSHVYSWKRLADSKGGVLRTVTPPDTFENRGEKWNESILEQITDKTAVVALPHVHWADGTLFDLKAIRKKSREHGALLVVDGTQSVGALPFSIKELKPDALICAGYKWLLGPYSLGLAYYSESFNEGIPIEENWINRLNSEDFKGLTAYQEKFQPGAERYSVGESSNFNHIPMLLKAVEELLLWKPENIQHYCQHISAKAVSSIREAGYFIEEDAYRAKHLFGIYLRPEHDLESIKSRMESRNIYVSYRGEAIRVSPHLYNTTADFERLASCFQD</sequence>
<dbReference type="AlphaFoldDB" id="A0AAE3MJZ7"/>
<dbReference type="RefSeq" id="WP_266011160.1">
    <property type="nucleotide sequence ID" value="NZ_JAPFQP010000001.1"/>
</dbReference>
<dbReference type="SUPFAM" id="SSF53383">
    <property type="entry name" value="PLP-dependent transferases"/>
    <property type="match status" value="1"/>
</dbReference>
<keyword evidence="3" id="KW-0032">Aminotransferase</keyword>
<dbReference type="Gene3D" id="3.40.640.10">
    <property type="entry name" value="Type I PLP-dependent aspartate aminotransferase-like (Major domain)"/>
    <property type="match status" value="1"/>
</dbReference>
<organism evidence="3 4">
    <name type="scientific">Lentiprolixibacter aurantiacus</name>
    <dbReference type="NCBI Taxonomy" id="2993939"/>
    <lineage>
        <taxon>Bacteria</taxon>
        <taxon>Pseudomonadati</taxon>
        <taxon>Bacteroidota</taxon>
        <taxon>Flavobacteriia</taxon>
        <taxon>Flavobacteriales</taxon>
        <taxon>Flavobacteriaceae</taxon>
        <taxon>Lentiprolixibacter</taxon>
    </lineage>
</organism>
<dbReference type="Pfam" id="PF00266">
    <property type="entry name" value="Aminotran_5"/>
    <property type="match status" value="1"/>
</dbReference>
<name>A0AAE3MJZ7_9FLAO</name>
<keyword evidence="4" id="KW-1185">Reference proteome</keyword>